<dbReference type="NCBIfam" id="TIGR04131">
    <property type="entry name" value="Bac_Flav_CTERM"/>
    <property type="match status" value="1"/>
</dbReference>
<accession>A0A0D5YS10</accession>
<keyword evidence="3" id="KW-0677">Repeat</keyword>
<dbReference type="InterPro" id="IPR007110">
    <property type="entry name" value="Ig-like_dom"/>
</dbReference>
<dbReference type="InterPro" id="IPR013783">
    <property type="entry name" value="Ig-like_fold"/>
</dbReference>
<dbReference type="OrthoDB" id="9813840at2"/>
<sequence>MAKPLRCLLLLFSTFQLFSQTPVPDVNFEQFLVDEGIDSNGLTGDILNADAAAVTNLNITVNTITDFTGLEAFVNLITLNAGRNQFATLPLNTLTALEELVFDDNDALASLDLSNNTALRILELDSYIPGLVPHPPITVLDLSNNINLEDLTIGYMVNIDDLILPETASLTDIDINQVREDDLNFSKLSGLENLRIRGSAAVNPVTITLPDEKTVLKSLSISAINLDTVDVSEFIALENLYLFVTNVQTLLLPATNTLTDIDINNHRITNISFVNQPGLINLELNSIENGLGPLVVDLSQNLALEDLDLSNNEMTSIDIVNNVNLTDLDLGSNELTTLDITSNVLLEDVNVNRNQLTTLDLSQNPLLERLNISYNQFPGLDVTNNPELGSLIISNNLFTGTGLDLTQNPQLYYIDCSFNQIQSLNITQNTNLASFIGNNNLFSGTDIMDQFYNIQAARGGIYASQLLYVHFNNLSGRIPDFAGLINPNTNYFRLRFNDNNFEFGDFEDDHAEYVFNMSATNTFSSTELPIMTEYHYAPQAKVNNIENFTRNAGEDITLTTIVRGSQNHYQWFKDGMPLAGAPDSPELVLIELDDCDAGVYYCEITSDLVPFENANPPGTDGKNLLLVRNDISLNINVNKTCASLINPLNAATDVPVTTGLTWRENPSACSYILTVGTATGASDVVPATNVGKVETFNFDTDLAFNTTYFVNITPVFSDGSLGGCTEESFTTGSDYVVPDCTSLVSPENGALDVAIDTDVSWNHANGADAYRITIGTTTGNNDILDNFDVGNVTTYDLPTDLPENTEIYVTVTPYNVAGGAMDCTEESFTTTNVATVPSCTTLSNPANGSADVPWDTDVTWNAITEATGYRLTVGTSSGANDILNNFDVGNVTTYDLPSDLPHGTTIYVLTTPYNTVGDAVGCSEESFTTDLASTVACVRLINPLNGATNVSVTTDLTWETEPIADGYRLTVATSSGGNDILNNVDVGNATTYDLATDLPANTQIFVTIVPYDSVGSALDCSEESFTTSTPTIPSCTTLVSPIDGAVDISITTDLTWNSVNNADGYRLSIRDGASVSYNILDDVDVGNVTVFDLPNDLPENSDIYVLIVPYNDTGDAIGCTEAFFVTGEEPTIPECTSLLSPNNGSADIPIDINLSWNIVSNANGYRLIVGAASGQNDILDSADVGNVTFFDLPNDLPMNTEIFVTIVPYNSVGDATGCVEESFTTFNDMGNSVPNCTRLNTPADGAMDVAVDTDISWDSIAAADGYRLTIGTDSGGNDILNGEDVGLLTSYDLAENLPNAQQIYVTITPYNAQGNALGCNEESFTTIGLREEGQAETLFGFSPDGDGINDYWEINGIENHPANTVIIFNRWGDMVFKIEGYDNAGNVFRGEANQLTGMGAGQLPEGTYFFQINIPEEHNLKTTQGYLVLKR</sequence>
<dbReference type="InterPro" id="IPR036179">
    <property type="entry name" value="Ig-like_dom_sf"/>
</dbReference>
<organism evidence="7 8">
    <name type="scientific">Flagellimonas lutaonensis</name>
    <dbReference type="NCBI Taxonomy" id="516051"/>
    <lineage>
        <taxon>Bacteria</taxon>
        <taxon>Pseudomonadati</taxon>
        <taxon>Bacteroidota</taxon>
        <taxon>Flavobacteriia</taxon>
        <taxon>Flavobacteriales</taxon>
        <taxon>Flavobacteriaceae</taxon>
        <taxon>Flagellimonas</taxon>
    </lineage>
</organism>
<dbReference type="HOGENOM" id="CLU_252423_0_0_10"/>
<dbReference type="PANTHER" id="PTHR47566">
    <property type="match status" value="1"/>
</dbReference>
<dbReference type="InterPro" id="IPR052574">
    <property type="entry name" value="CDIRP"/>
</dbReference>
<dbReference type="InterPro" id="IPR026341">
    <property type="entry name" value="T9SS_type_B"/>
</dbReference>
<dbReference type="RefSeq" id="WP_045801397.1">
    <property type="nucleotide sequence ID" value="NZ_CP011071.1"/>
</dbReference>
<evidence type="ECO:0000313" key="7">
    <source>
        <dbReference type="EMBL" id="AKA34668.1"/>
    </source>
</evidence>
<dbReference type="EMBL" id="CP011071">
    <property type="protein sequence ID" value="AKA34668.1"/>
    <property type="molecule type" value="Genomic_DNA"/>
</dbReference>
<keyword evidence="1" id="KW-0433">Leucine-rich repeat</keyword>
<dbReference type="PROSITE" id="PS50835">
    <property type="entry name" value="IG_LIKE"/>
    <property type="match status" value="1"/>
</dbReference>
<dbReference type="KEGG" id="mlt:VC82_1021"/>
<evidence type="ECO:0000313" key="8">
    <source>
        <dbReference type="Proteomes" id="UP000032726"/>
    </source>
</evidence>
<name>A0A0D5YS10_9FLAO</name>
<dbReference type="PANTHER" id="PTHR47566:SF1">
    <property type="entry name" value="PROTEIN NUD1"/>
    <property type="match status" value="1"/>
</dbReference>
<dbReference type="STRING" id="516051.VC82_1021"/>
<dbReference type="PROSITE" id="PS51450">
    <property type="entry name" value="LRR"/>
    <property type="match status" value="1"/>
</dbReference>
<evidence type="ECO:0000256" key="2">
    <source>
        <dbReference type="ARBA" id="ARBA00022729"/>
    </source>
</evidence>
<dbReference type="SUPFAM" id="SSF52058">
    <property type="entry name" value="L domain-like"/>
    <property type="match status" value="2"/>
</dbReference>
<protein>
    <recommendedName>
        <fullName evidence="6">Ig-like domain-containing protein</fullName>
    </recommendedName>
</protein>
<reference evidence="7 8" key="1">
    <citation type="submission" date="2015-03" db="EMBL/GenBank/DDBJ databases">
        <title>Complete genome sequence of Muricauda lutaonensis CC-HSB-11T, isolated from a coastal hot spring.</title>
        <authorList>
            <person name="Kim K.M."/>
        </authorList>
    </citation>
    <scope>NUCLEOTIDE SEQUENCE [LARGE SCALE GENOMIC DNA]</scope>
    <source>
        <strain evidence="7 8">CC-HSB-11</strain>
    </source>
</reference>
<feature type="chain" id="PRO_5002300250" description="Ig-like domain-containing protein" evidence="5">
    <location>
        <begin position="20"/>
        <end position="1431"/>
    </location>
</feature>
<dbReference type="Proteomes" id="UP000032726">
    <property type="component" value="Chromosome"/>
</dbReference>
<gene>
    <name evidence="7" type="ORF">VC82_1021</name>
</gene>
<dbReference type="InterPro" id="IPR032675">
    <property type="entry name" value="LRR_dom_sf"/>
</dbReference>
<dbReference type="Pfam" id="PF13585">
    <property type="entry name" value="CHU_C"/>
    <property type="match status" value="1"/>
</dbReference>
<dbReference type="Gene3D" id="3.80.10.10">
    <property type="entry name" value="Ribonuclease Inhibitor"/>
    <property type="match status" value="2"/>
</dbReference>
<feature type="signal peptide" evidence="5">
    <location>
        <begin position="1"/>
        <end position="19"/>
    </location>
</feature>
<proteinExistence type="predicted"/>
<keyword evidence="4" id="KW-1015">Disulfide bond</keyword>
<evidence type="ECO:0000256" key="1">
    <source>
        <dbReference type="ARBA" id="ARBA00022614"/>
    </source>
</evidence>
<evidence type="ECO:0000256" key="5">
    <source>
        <dbReference type="SAM" id="SignalP"/>
    </source>
</evidence>
<dbReference type="SUPFAM" id="SSF48726">
    <property type="entry name" value="Immunoglobulin"/>
    <property type="match status" value="1"/>
</dbReference>
<keyword evidence="8" id="KW-1185">Reference proteome</keyword>
<evidence type="ECO:0000256" key="3">
    <source>
        <dbReference type="ARBA" id="ARBA00022737"/>
    </source>
</evidence>
<evidence type="ECO:0000259" key="6">
    <source>
        <dbReference type="PROSITE" id="PS50835"/>
    </source>
</evidence>
<dbReference type="Gene3D" id="2.60.40.10">
    <property type="entry name" value="Immunoglobulins"/>
    <property type="match status" value="5"/>
</dbReference>
<keyword evidence="2 5" id="KW-0732">Signal</keyword>
<feature type="domain" description="Ig-like" evidence="6">
    <location>
        <begin position="538"/>
        <end position="606"/>
    </location>
</feature>
<evidence type="ECO:0000256" key="4">
    <source>
        <dbReference type="ARBA" id="ARBA00023157"/>
    </source>
</evidence>
<dbReference type="InterPro" id="IPR001611">
    <property type="entry name" value="Leu-rich_rpt"/>
</dbReference>
<dbReference type="GO" id="GO:0035591">
    <property type="term" value="F:signaling adaptor activity"/>
    <property type="evidence" value="ECO:0007669"/>
    <property type="project" value="TreeGrafter"/>
</dbReference>
<dbReference type="PATRIC" id="fig|516051.4.peg.1059"/>